<dbReference type="NCBIfam" id="TIGR03083">
    <property type="entry name" value="maleylpyruvate isomerase family mycothiol-dependent enzyme"/>
    <property type="match status" value="1"/>
</dbReference>
<comment type="caution">
    <text evidence="1">The sequence shown here is derived from an EMBL/GenBank/DDBJ whole genome shotgun (WGS) entry which is preliminary data.</text>
</comment>
<dbReference type="AlphaFoldDB" id="A0A6I3IHD2"/>
<keyword evidence="2" id="KW-1185">Reference proteome</keyword>
<dbReference type="EMBL" id="WLVL01000046">
    <property type="protein sequence ID" value="MTB73137.1"/>
    <property type="molecule type" value="Genomic_DNA"/>
</dbReference>
<dbReference type="SUPFAM" id="SSF109854">
    <property type="entry name" value="DinB/YfiT-like putative metalloenzymes"/>
    <property type="match status" value="1"/>
</dbReference>
<dbReference type="RefSeq" id="WP_154594407.1">
    <property type="nucleotide sequence ID" value="NZ_WLVL01000046.1"/>
</dbReference>
<gene>
    <name evidence="1" type="ORF">GGG17_14440</name>
</gene>
<dbReference type="InterPro" id="IPR017517">
    <property type="entry name" value="Maleyloyr_isom"/>
</dbReference>
<evidence type="ECO:0000313" key="1">
    <source>
        <dbReference type="EMBL" id="MTB73137.1"/>
    </source>
</evidence>
<organism evidence="1 2">
    <name type="scientific">Arsenicicoccus cauae</name>
    <dbReference type="NCBI Taxonomy" id="2663847"/>
    <lineage>
        <taxon>Bacteria</taxon>
        <taxon>Bacillati</taxon>
        <taxon>Actinomycetota</taxon>
        <taxon>Actinomycetes</taxon>
        <taxon>Micrococcales</taxon>
        <taxon>Intrasporangiaceae</taxon>
        <taxon>Arsenicicoccus</taxon>
    </lineage>
</organism>
<accession>A0A6I3IHD2</accession>
<sequence length="212" mass="23042">MTSLAHAQRQALSDLFDRVGPDAPTLDEGWTTRDLAAHLATRDRRPDAMPGILVPALSGHTDAVQQSYAARPWPELVDLVRFGPPAYAPTRIPAIAERVNLAEFYIHHEDVLRAQEPRAQVPMTPELEAALWRMVSTMGRMTLLRCKVGVTVVAPGHDEQVLRKPTGASAVSLTGRPGDLLLYLSGRTAAADVTVEGSPEADRAFRQTPLGL</sequence>
<proteinExistence type="predicted"/>
<evidence type="ECO:0000313" key="2">
    <source>
        <dbReference type="Proteomes" id="UP000431092"/>
    </source>
</evidence>
<dbReference type="NCBIfam" id="TIGR03085">
    <property type="entry name" value="TIGR03085 family metal-binding protein"/>
    <property type="match status" value="1"/>
</dbReference>
<name>A0A6I3IHD2_9MICO</name>
<protein>
    <submittedName>
        <fullName evidence="1">TIGR03085 family protein</fullName>
    </submittedName>
</protein>
<dbReference type="InterPro" id="IPR017519">
    <property type="entry name" value="CHP03085"/>
</dbReference>
<dbReference type="Proteomes" id="UP000431092">
    <property type="component" value="Unassembled WGS sequence"/>
</dbReference>
<reference evidence="1 2" key="1">
    <citation type="submission" date="2019-11" db="EMBL/GenBank/DDBJ databases">
        <title>Whole genome sequencing identifies a novel species of the genus Arsenicicoccus isolated from human blood.</title>
        <authorList>
            <person name="Jeong J.H."/>
            <person name="Kweon O.J."/>
            <person name="Kim H.R."/>
            <person name="Kim T.-H."/>
            <person name="Ha S.-M."/>
            <person name="Lee M.-K."/>
        </authorList>
    </citation>
    <scope>NUCLEOTIDE SEQUENCE [LARGE SCALE GENOMIC DNA]</scope>
    <source>
        <strain evidence="1 2">MKL-02</strain>
    </source>
</reference>
<dbReference type="InterPro" id="IPR034660">
    <property type="entry name" value="DinB/YfiT-like"/>
</dbReference>